<reference evidence="2" key="1">
    <citation type="submission" date="2017-08" db="EMBL/GenBank/DDBJ databases">
        <authorList>
            <person name="Polle J.E."/>
            <person name="Barry K."/>
            <person name="Cushman J."/>
            <person name="Schmutz J."/>
            <person name="Tran D."/>
            <person name="Hathwaick L.T."/>
            <person name="Yim W.C."/>
            <person name="Jenkins J."/>
            <person name="Mckie-Krisberg Z.M."/>
            <person name="Prochnik S."/>
            <person name="Lindquist E."/>
            <person name="Dockter R.B."/>
            <person name="Adam C."/>
            <person name="Molina H."/>
            <person name="Bunkerborg J."/>
            <person name="Jin E."/>
            <person name="Buchheim M."/>
            <person name="Magnuson J."/>
        </authorList>
    </citation>
    <scope>NUCLEOTIDE SEQUENCE</scope>
    <source>
        <strain evidence="2">CCAP 19/18</strain>
    </source>
</reference>
<dbReference type="Proteomes" id="UP000815325">
    <property type="component" value="Unassembled WGS sequence"/>
</dbReference>
<dbReference type="EMBL" id="MU069842">
    <property type="protein sequence ID" value="KAF5832897.1"/>
    <property type="molecule type" value="Genomic_DNA"/>
</dbReference>
<protein>
    <submittedName>
        <fullName evidence="2">Uncharacterized protein</fullName>
    </submittedName>
</protein>
<sequence length="178" mass="19327">MIKQEPEDNFPGSMQSAAGLDEGEEDTDYKLPSISIPKLSGYIPNHPLPFNYDDYFESLTCGFVLHPATSDKFVYWSQKWQEAAQRDQAKWAAIINHGFEHQVAVNETYKARFDGGPESICSASALAAGVVRCFNMAGMGAPSEGLPPNMGLLGTLPAVESNTKMMGLVASQVGTGYR</sequence>
<evidence type="ECO:0000313" key="2">
    <source>
        <dbReference type="EMBL" id="KAF5832897.1"/>
    </source>
</evidence>
<organism evidence="2 3">
    <name type="scientific">Dunaliella salina</name>
    <name type="common">Green alga</name>
    <name type="synonym">Protococcus salinus</name>
    <dbReference type="NCBI Taxonomy" id="3046"/>
    <lineage>
        <taxon>Eukaryota</taxon>
        <taxon>Viridiplantae</taxon>
        <taxon>Chlorophyta</taxon>
        <taxon>core chlorophytes</taxon>
        <taxon>Chlorophyceae</taxon>
        <taxon>CS clade</taxon>
        <taxon>Chlamydomonadales</taxon>
        <taxon>Dunaliellaceae</taxon>
        <taxon>Dunaliella</taxon>
    </lineage>
</organism>
<evidence type="ECO:0000313" key="3">
    <source>
        <dbReference type="Proteomes" id="UP000815325"/>
    </source>
</evidence>
<gene>
    <name evidence="2" type="ORF">DUNSADRAFT_11047</name>
</gene>
<feature type="region of interest" description="Disordered" evidence="1">
    <location>
        <begin position="1"/>
        <end position="27"/>
    </location>
</feature>
<comment type="caution">
    <text evidence="2">The sequence shown here is derived from an EMBL/GenBank/DDBJ whole genome shotgun (WGS) entry which is preliminary data.</text>
</comment>
<proteinExistence type="predicted"/>
<accession>A0ABQ7GE61</accession>
<evidence type="ECO:0000256" key="1">
    <source>
        <dbReference type="SAM" id="MobiDB-lite"/>
    </source>
</evidence>
<keyword evidence="3" id="KW-1185">Reference proteome</keyword>
<name>A0ABQ7GE61_DUNSA</name>